<name>A0ABD0U314_DENTH</name>
<protein>
    <recommendedName>
        <fullName evidence="3">Retrotransposon Copia-like N-terminal domain-containing protein</fullName>
    </recommendedName>
</protein>
<sequence>MVKISTSNTADTPAANSNPMIETIIPSSFKFLMENIKSIAHIDLTSENYSIWRLQILKLFSANHFAGYLMGDHRCPPKLLTSATGAVEPNPAYPT</sequence>
<evidence type="ECO:0000313" key="2">
    <source>
        <dbReference type="Proteomes" id="UP001552299"/>
    </source>
</evidence>
<reference evidence="1 2" key="1">
    <citation type="journal article" date="2024" name="Plant Biotechnol. J.">
        <title>Dendrobium thyrsiflorum genome and its molecular insights into genes involved in important horticultural traits.</title>
        <authorList>
            <person name="Chen B."/>
            <person name="Wang J.Y."/>
            <person name="Zheng P.J."/>
            <person name="Li K.L."/>
            <person name="Liang Y.M."/>
            <person name="Chen X.F."/>
            <person name="Zhang C."/>
            <person name="Zhao X."/>
            <person name="He X."/>
            <person name="Zhang G.Q."/>
            <person name="Liu Z.J."/>
            <person name="Xu Q."/>
        </authorList>
    </citation>
    <scope>NUCLEOTIDE SEQUENCE [LARGE SCALE GENOMIC DNA]</scope>
    <source>
        <strain evidence="1">GZMU011</strain>
    </source>
</reference>
<accession>A0ABD0U314</accession>
<organism evidence="1 2">
    <name type="scientific">Dendrobium thyrsiflorum</name>
    <name type="common">Pinecone-like raceme dendrobium</name>
    <name type="synonym">Orchid</name>
    <dbReference type="NCBI Taxonomy" id="117978"/>
    <lineage>
        <taxon>Eukaryota</taxon>
        <taxon>Viridiplantae</taxon>
        <taxon>Streptophyta</taxon>
        <taxon>Embryophyta</taxon>
        <taxon>Tracheophyta</taxon>
        <taxon>Spermatophyta</taxon>
        <taxon>Magnoliopsida</taxon>
        <taxon>Liliopsida</taxon>
        <taxon>Asparagales</taxon>
        <taxon>Orchidaceae</taxon>
        <taxon>Epidendroideae</taxon>
        <taxon>Malaxideae</taxon>
        <taxon>Dendrobiinae</taxon>
        <taxon>Dendrobium</taxon>
    </lineage>
</organism>
<dbReference type="AlphaFoldDB" id="A0ABD0U314"/>
<evidence type="ECO:0000313" key="1">
    <source>
        <dbReference type="EMBL" id="KAL0906273.1"/>
    </source>
</evidence>
<gene>
    <name evidence="1" type="ORF">M5K25_024751</name>
</gene>
<dbReference type="Proteomes" id="UP001552299">
    <property type="component" value="Unassembled WGS sequence"/>
</dbReference>
<keyword evidence="2" id="KW-1185">Reference proteome</keyword>
<comment type="caution">
    <text evidence="1">The sequence shown here is derived from an EMBL/GenBank/DDBJ whole genome shotgun (WGS) entry which is preliminary data.</text>
</comment>
<dbReference type="EMBL" id="JANQDX010000018">
    <property type="protein sequence ID" value="KAL0906273.1"/>
    <property type="molecule type" value="Genomic_DNA"/>
</dbReference>
<proteinExistence type="predicted"/>
<evidence type="ECO:0008006" key="3">
    <source>
        <dbReference type="Google" id="ProtNLM"/>
    </source>
</evidence>